<evidence type="ECO:0000259" key="8">
    <source>
        <dbReference type="Pfam" id="PF06429"/>
    </source>
</evidence>
<dbReference type="KEGG" id="pacr:FXN63_16240"/>
<dbReference type="RefSeq" id="WP_148816265.1">
    <property type="nucleotide sequence ID" value="NZ_CP043046.1"/>
</dbReference>
<dbReference type="Pfam" id="PF00460">
    <property type="entry name" value="Flg_bb_rod"/>
    <property type="match status" value="1"/>
</dbReference>
<feature type="domain" description="Flagellar basal body rod protein N-terminal" evidence="7">
    <location>
        <begin position="15"/>
        <end position="35"/>
    </location>
</feature>
<evidence type="ECO:0000256" key="2">
    <source>
        <dbReference type="ARBA" id="ARBA00009677"/>
    </source>
</evidence>
<evidence type="ECO:0000259" key="7">
    <source>
        <dbReference type="Pfam" id="PF00460"/>
    </source>
</evidence>
<dbReference type="NCBIfam" id="TIGR03506">
    <property type="entry name" value="FlgEFG_subfam"/>
    <property type="match status" value="1"/>
</dbReference>
<dbReference type="OrthoDB" id="9804559at2"/>
<dbReference type="AlphaFoldDB" id="A0A5C0AXW8"/>
<dbReference type="InterPro" id="IPR037925">
    <property type="entry name" value="FlgE/F/G-like"/>
</dbReference>
<evidence type="ECO:0000259" key="9">
    <source>
        <dbReference type="Pfam" id="PF22692"/>
    </source>
</evidence>
<evidence type="ECO:0000256" key="6">
    <source>
        <dbReference type="RuleBase" id="RU362116"/>
    </source>
</evidence>
<evidence type="ECO:0000256" key="5">
    <source>
        <dbReference type="ARBA" id="ARBA00040228"/>
    </source>
</evidence>
<dbReference type="Pfam" id="PF06429">
    <property type="entry name" value="Flg_bbr_C"/>
    <property type="match status" value="1"/>
</dbReference>
<dbReference type="PANTHER" id="PTHR30435:SF18">
    <property type="entry name" value="FLAGELLAR BASAL-BODY ROD PROTEIN FLGF"/>
    <property type="match status" value="1"/>
</dbReference>
<keyword evidence="11" id="KW-1185">Reference proteome</keyword>
<comment type="similarity">
    <text evidence="2 6">Belongs to the flagella basal body rod proteins family.</text>
</comment>
<protein>
    <recommendedName>
        <fullName evidence="5 6">Flagellar basal-body rod protein FlgF</fullName>
    </recommendedName>
</protein>
<feature type="domain" description="Flagellar basal-body/hook protein C-terminal" evidence="8">
    <location>
        <begin position="198"/>
        <end position="242"/>
    </location>
</feature>
<dbReference type="InterPro" id="IPR020013">
    <property type="entry name" value="Flagellar_FlgE/F/G"/>
</dbReference>
<dbReference type="NCBIfam" id="NF009280">
    <property type="entry name" value="PRK12640.1"/>
    <property type="match status" value="1"/>
</dbReference>
<dbReference type="Pfam" id="PF22692">
    <property type="entry name" value="LlgE_F_G_D1"/>
    <property type="match status" value="1"/>
</dbReference>
<dbReference type="InterPro" id="IPR053967">
    <property type="entry name" value="LlgE_F_G-like_D1"/>
</dbReference>
<evidence type="ECO:0000256" key="3">
    <source>
        <dbReference type="ARBA" id="ARBA00023143"/>
    </source>
</evidence>
<organism evidence="10 11">
    <name type="scientific">Pigmentiphaga aceris</name>
    <dbReference type="NCBI Taxonomy" id="1940612"/>
    <lineage>
        <taxon>Bacteria</taxon>
        <taxon>Pseudomonadati</taxon>
        <taxon>Pseudomonadota</taxon>
        <taxon>Betaproteobacteria</taxon>
        <taxon>Burkholderiales</taxon>
        <taxon>Alcaligenaceae</taxon>
        <taxon>Pigmentiphaga</taxon>
    </lineage>
</organism>
<evidence type="ECO:0000256" key="1">
    <source>
        <dbReference type="ARBA" id="ARBA00004117"/>
    </source>
</evidence>
<evidence type="ECO:0000313" key="10">
    <source>
        <dbReference type="EMBL" id="QEI07218.1"/>
    </source>
</evidence>
<dbReference type="SUPFAM" id="SSF117143">
    <property type="entry name" value="Flagellar hook protein flgE"/>
    <property type="match status" value="1"/>
</dbReference>
<accession>A0A5C0AXW8</accession>
<comment type="subcellular location">
    <subcellularLocation>
        <location evidence="1 6">Bacterial flagellum basal body</location>
    </subcellularLocation>
</comment>
<dbReference type="InterPro" id="IPR010930">
    <property type="entry name" value="Flg_bb/hook_C_dom"/>
</dbReference>
<comment type="subunit">
    <text evidence="4 6">The basal body constitutes a major portion of the flagellar organelle and consists of five rings (E,L,P,S, and M) mounted on a central rod. The rod consists of about 26 subunits of FlgG in the distal portion, and FlgB, FlgC and FlgF are thought to build up the proximal portion of the rod with about 6 subunits each.</text>
</comment>
<keyword evidence="3 6" id="KW-0975">Bacterial flagellum</keyword>
<dbReference type="PANTHER" id="PTHR30435">
    <property type="entry name" value="FLAGELLAR PROTEIN"/>
    <property type="match status" value="1"/>
</dbReference>
<evidence type="ECO:0000256" key="4">
    <source>
        <dbReference type="ARBA" id="ARBA00038560"/>
    </source>
</evidence>
<dbReference type="Proteomes" id="UP000325161">
    <property type="component" value="Chromosome"/>
</dbReference>
<feature type="domain" description="Flagellar hook protein FlgE/F/G-like D1" evidence="9">
    <location>
        <begin position="82"/>
        <end position="147"/>
    </location>
</feature>
<reference evidence="10 11" key="1">
    <citation type="submission" date="2019-08" db="EMBL/GenBank/DDBJ databases">
        <title>Amphibian skin-associated Pigmentiphaga: genome sequence and occurrence across geography and hosts.</title>
        <authorList>
            <person name="Bletz M.C."/>
            <person name="Bunk B."/>
            <person name="Sproeer C."/>
            <person name="Biwer P."/>
            <person name="Reiter S."/>
            <person name="Rabemananjara F.C.E."/>
            <person name="Schulz S."/>
            <person name="Overmann J."/>
            <person name="Vences M."/>
        </authorList>
    </citation>
    <scope>NUCLEOTIDE SEQUENCE [LARGE SCALE GENOMIC DNA]</scope>
    <source>
        <strain evidence="10 11">Mada1488</strain>
    </source>
</reference>
<dbReference type="GO" id="GO:0071978">
    <property type="term" value="P:bacterial-type flagellum-dependent swarming motility"/>
    <property type="evidence" value="ECO:0007669"/>
    <property type="project" value="TreeGrafter"/>
</dbReference>
<dbReference type="EMBL" id="CP043046">
    <property type="protein sequence ID" value="QEI07218.1"/>
    <property type="molecule type" value="Genomic_DNA"/>
</dbReference>
<name>A0A5C0AXW8_9BURK</name>
<keyword evidence="10" id="KW-0969">Cilium</keyword>
<keyword evidence="10" id="KW-0282">Flagellum</keyword>
<sequence length="246" mass="25678">MDRSLFIAATGTRELMRRQDIQANNLANASTPGFRAELAAQRTAPVSGGNLLSTRAYAVESASGADLTPGAMMATGRTLDVAIQGDGWLAVQTANGAEAYSRGGSLAISQNGQLVDAGGRPVVGEGGAIAIPPDSDVDISHDGTITAIALNDRAQAQIVGRIKLVNPTRAQLSRGEDGVFRSTNGQPLQADNTVRLAAGMVEGSNVNAIESMVNMISSARHFEMQTQFIENTKQNQQAATQLLSLT</sequence>
<dbReference type="GO" id="GO:0030694">
    <property type="term" value="C:bacterial-type flagellum basal body, rod"/>
    <property type="evidence" value="ECO:0007669"/>
    <property type="project" value="UniProtKB-UniRule"/>
</dbReference>
<proteinExistence type="inferred from homology"/>
<keyword evidence="10" id="KW-0966">Cell projection</keyword>
<evidence type="ECO:0000313" key="11">
    <source>
        <dbReference type="Proteomes" id="UP000325161"/>
    </source>
</evidence>
<dbReference type="NCBIfam" id="TIGR02490">
    <property type="entry name" value="flgF"/>
    <property type="match status" value="1"/>
</dbReference>
<dbReference type="InterPro" id="IPR001444">
    <property type="entry name" value="Flag_bb_rod_N"/>
</dbReference>
<gene>
    <name evidence="10" type="primary">flgF</name>
    <name evidence="10" type="ORF">FXN63_16240</name>
</gene>
<dbReference type="InterPro" id="IPR012836">
    <property type="entry name" value="FlgF"/>
</dbReference>